<reference evidence="2" key="1">
    <citation type="submission" date="2021-01" db="EMBL/GenBank/DDBJ databases">
        <title>Whole genome shotgun sequence of Actinoplanes nipponensis NBRC 14063.</title>
        <authorList>
            <person name="Komaki H."/>
            <person name="Tamura T."/>
        </authorList>
    </citation>
    <scope>NUCLEOTIDE SEQUENCE</scope>
    <source>
        <strain evidence="2">NBRC 14063</strain>
    </source>
</reference>
<evidence type="ECO:0000313" key="2">
    <source>
        <dbReference type="EMBL" id="GIE53552.1"/>
    </source>
</evidence>
<name>A0A919JQC8_9ACTN</name>
<dbReference type="RefSeq" id="WP_203775686.1">
    <property type="nucleotide sequence ID" value="NZ_BAAAYJ010000071.1"/>
</dbReference>
<dbReference type="Proteomes" id="UP000647172">
    <property type="component" value="Unassembled WGS sequence"/>
</dbReference>
<proteinExistence type="predicted"/>
<comment type="caution">
    <text evidence="2">The sequence shown here is derived from an EMBL/GenBank/DDBJ whole genome shotgun (WGS) entry which is preliminary data.</text>
</comment>
<sequence>MEAHRDLRKFIVELPVAQRCVVLSSGREVDCGVSPRRVTVQYQGSSDDRAGVGRPPDGSRIDNVGRLTPGAGIESPTAMTSDQTAAEALQEAETEVGVAEWSVGVRTLPVRGAGQTYRSAYRSTDLGLTA</sequence>
<protein>
    <submittedName>
        <fullName evidence="2">Uncharacterized protein</fullName>
    </submittedName>
</protein>
<gene>
    <name evidence="2" type="ORF">Ani05nite_70860</name>
</gene>
<dbReference type="EMBL" id="BOMQ01000086">
    <property type="protein sequence ID" value="GIE53552.1"/>
    <property type="molecule type" value="Genomic_DNA"/>
</dbReference>
<evidence type="ECO:0000256" key="1">
    <source>
        <dbReference type="SAM" id="MobiDB-lite"/>
    </source>
</evidence>
<accession>A0A919JQC8</accession>
<dbReference type="AlphaFoldDB" id="A0A919JQC8"/>
<feature type="region of interest" description="Disordered" evidence="1">
    <location>
        <begin position="43"/>
        <end position="91"/>
    </location>
</feature>
<organism evidence="2 3">
    <name type="scientific">Actinoplanes nipponensis</name>
    <dbReference type="NCBI Taxonomy" id="135950"/>
    <lineage>
        <taxon>Bacteria</taxon>
        <taxon>Bacillati</taxon>
        <taxon>Actinomycetota</taxon>
        <taxon>Actinomycetes</taxon>
        <taxon>Micromonosporales</taxon>
        <taxon>Micromonosporaceae</taxon>
        <taxon>Actinoplanes</taxon>
    </lineage>
</organism>
<evidence type="ECO:0000313" key="3">
    <source>
        <dbReference type="Proteomes" id="UP000647172"/>
    </source>
</evidence>
<keyword evidence="3" id="KW-1185">Reference proteome</keyword>